<name>A0A6A6SIG5_9PLEO</name>
<evidence type="ECO:0000256" key="2">
    <source>
        <dbReference type="SAM" id="SignalP"/>
    </source>
</evidence>
<evidence type="ECO:0000313" key="4">
    <source>
        <dbReference type="Proteomes" id="UP000799324"/>
    </source>
</evidence>
<sequence length="162" mass="18340">MIGAILCALLAIAITALNGAAVKRWDDNVPGRCYRYFYSSSKWKTSDHWRVSFKNPSWNPIDRDYAFTAVFLVVDIGCLVWAIAGGRGRWERVRKWSKGSILSMVLVQYVYHLIFLSGIRHANQGFLEGGDENQWSLGQIMAAVMLLQTFAQLAMAFYGTKH</sequence>
<dbReference type="EMBL" id="MU004606">
    <property type="protein sequence ID" value="KAF2647549.1"/>
    <property type="molecule type" value="Genomic_DNA"/>
</dbReference>
<feature type="signal peptide" evidence="2">
    <location>
        <begin position="1"/>
        <end position="19"/>
    </location>
</feature>
<protein>
    <submittedName>
        <fullName evidence="3">Uncharacterized protein</fullName>
    </submittedName>
</protein>
<evidence type="ECO:0000313" key="3">
    <source>
        <dbReference type="EMBL" id="KAF2647549.1"/>
    </source>
</evidence>
<feature type="transmembrane region" description="Helical" evidence="1">
    <location>
        <begin position="65"/>
        <end position="84"/>
    </location>
</feature>
<keyword evidence="1" id="KW-0812">Transmembrane</keyword>
<dbReference type="OrthoDB" id="5427664at2759"/>
<keyword evidence="1" id="KW-0472">Membrane</keyword>
<proteinExistence type="predicted"/>
<keyword evidence="4" id="KW-1185">Reference proteome</keyword>
<feature type="transmembrane region" description="Helical" evidence="1">
    <location>
        <begin position="96"/>
        <end position="119"/>
    </location>
</feature>
<accession>A0A6A6SIG5</accession>
<evidence type="ECO:0000256" key="1">
    <source>
        <dbReference type="SAM" id="Phobius"/>
    </source>
</evidence>
<feature type="chain" id="PRO_5025415784" evidence="2">
    <location>
        <begin position="20"/>
        <end position="162"/>
    </location>
</feature>
<dbReference type="AlphaFoldDB" id="A0A6A6SIG5"/>
<dbReference type="Proteomes" id="UP000799324">
    <property type="component" value="Unassembled WGS sequence"/>
</dbReference>
<gene>
    <name evidence="3" type="ORF">K491DRAFT_723338</name>
</gene>
<reference evidence="3" key="1">
    <citation type="journal article" date="2020" name="Stud. Mycol.">
        <title>101 Dothideomycetes genomes: a test case for predicting lifestyles and emergence of pathogens.</title>
        <authorList>
            <person name="Haridas S."/>
            <person name="Albert R."/>
            <person name="Binder M."/>
            <person name="Bloem J."/>
            <person name="Labutti K."/>
            <person name="Salamov A."/>
            <person name="Andreopoulos B."/>
            <person name="Baker S."/>
            <person name="Barry K."/>
            <person name="Bills G."/>
            <person name="Bluhm B."/>
            <person name="Cannon C."/>
            <person name="Castanera R."/>
            <person name="Culley D."/>
            <person name="Daum C."/>
            <person name="Ezra D."/>
            <person name="Gonzalez J."/>
            <person name="Henrissat B."/>
            <person name="Kuo A."/>
            <person name="Liang C."/>
            <person name="Lipzen A."/>
            <person name="Lutzoni F."/>
            <person name="Magnuson J."/>
            <person name="Mondo S."/>
            <person name="Nolan M."/>
            <person name="Ohm R."/>
            <person name="Pangilinan J."/>
            <person name="Park H.-J."/>
            <person name="Ramirez L."/>
            <person name="Alfaro M."/>
            <person name="Sun H."/>
            <person name="Tritt A."/>
            <person name="Yoshinaga Y."/>
            <person name="Zwiers L.-H."/>
            <person name="Turgeon B."/>
            <person name="Goodwin S."/>
            <person name="Spatafora J."/>
            <person name="Crous P."/>
            <person name="Grigoriev I."/>
        </authorList>
    </citation>
    <scope>NUCLEOTIDE SEQUENCE</scope>
    <source>
        <strain evidence="3">CBS 122681</strain>
    </source>
</reference>
<keyword evidence="2" id="KW-0732">Signal</keyword>
<keyword evidence="1" id="KW-1133">Transmembrane helix</keyword>
<organism evidence="3 4">
    <name type="scientific">Lophiostoma macrostomum CBS 122681</name>
    <dbReference type="NCBI Taxonomy" id="1314788"/>
    <lineage>
        <taxon>Eukaryota</taxon>
        <taxon>Fungi</taxon>
        <taxon>Dikarya</taxon>
        <taxon>Ascomycota</taxon>
        <taxon>Pezizomycotina</taxon>
        <taxon>Dothideomycetes</taxon>
        <taxon>Pleosporomycetidae</taxon>
        <taxon>Pleosporales</taxon>
        <taxon>Lophiostomataceae</taxon>
        <taxon>Lophiostoma</taxon>
    </lineage>
</organism>
<feature type="transmembrane region" description="Helical" evidence="1">
    <location>
        <begin position="139"/>
        <end position="158"/>
    </location>
</feature>